<dbReference type="OrthoDB" id="408152at2759"/>
<comment type="caution">
    <text evidence="1">The sequence shown here is derived from an EMBL/GenBank/DDBJ whole genome shotgun (WGS) entry which is preliminary data.</text>
</comment>
<dbReference type="PANTHER" id="PTHR36978:SF3">
    <property type="entry name" value="P-LOOP CONTAINING NUCLEOSIDE TRIPHOSPHATE HYDROLASE PROTEIN"/>
    <property type="match status" value="1"/>
</dbReference>
<protein>
    <recommendedName>
        <fullName evidence="3">NAD dependent epimerase/dehydratase</fullName>
    </recommendedName>
</protein>
<dbReference type="InterPro" id="IPR040632">
    <property type="entry name" value="Sulfotransfer_4"/>
</dbReference>
<keyword evidence="2" id="KW-1185">Reference proteome</keyword>
<dbReference type="PANTHER" id="PTHR36978">
    <property type="entry name" value="P-LOOP CONTAINING NUCLEOTIDE TRIPHOSPHATE HYDROLASE"/>
    <property type="match status" value="1"/>
</dbReference>
<dbReference type="Pfam" id="PF17784">
    <property type="entry name" value="Sulfotransfer_4"/>
    <property type="match status" value="1"/>
</dbReference>
<name>A0A423W8A1_9PEZI</name>
<gene>
    <name evidence="1" type="ORF">VMCG_06393</name>
</gene>
<dbReference type="Proteomes" id="UP000283895">
    <property type="component" value="Unassembled WGS sequence"/>
</dbReference>
<dbReference type="InterPro" id="IPR027417">
    <property type="entry name" value="P-loop_NTPase"/>
</dbReference>
<evidence type="ECO:0000313" key="1">
    <source>
        <dbReference type="EMBL" id="ROV99533.1"/>
    </source>
</evidence>
<dbReference type="AlphaFoldDB" id="A0A423W8A1"/>
<accession>A0A423W8A1</accession>
<organism evidence="1 2">
    <name type="scientific">Cytospora schulzeri</name>
    <dbReference type="NCBI Taxonomy" id="448051"/>
    <lineage>
        <taxon>Eukaryota</taxon>
        <taxon>Fungi</taxon>
        <taxon>Dikarya</taxon>
        <taxon>Ascomycota</taxon>
        <taxon>Pezizomycotina</taxon>
        <taxon>Sordariomycetes</taxon>
        <taxon>Sordariomycetidae</taxon>
        <taxon>Diaporthales</taxon>
        <taxon>Cytosporaceae</taxon>
        <taxon>Cytospora</taxon>
    </lineage>
</organism>
<evidence type="ECO:0000313" key="2">
    <source>
        <dbReference type="Proteomes" id="UP000283895"/>
    </source>
</evidence>
<evidence type="ECO:0008006" key="3">
    <source>
        <dbReference type="Google" id="ProtNLM"/>
    </source>
</evidence>
<dbReference type="Gene3D" id="3.40.50.300">
    <property type="entry name" value="P-loop containing nucleotide triphosphate hydrolases"/>
    <property type="match status" value="1"/>
</dbReference>
<dbReference type="SUPFAM" id="SSF52540">
    <property type="entry name" value="P-loop containing nucleoside triphosphate hydrolases"/>
    <property type="match status" value="1"/>
</dbReference>
<dbReference type="EMBL" id="LKEA01000023">
    <property type="protein sequence ID" value="ROV99533.1"/>
    <property type="molecule type" value="Genomic_DNA"/>
</dbReference>
<sequence length="285" mass="32188">MSPNSKTRYLVDPRVVHTGDGARPMQVICAGLPRCATSSLQAALEDSPLDLTPCMHMAHVAPHADRLQLAIDCMREADTARRQKMLHRLFDGYAATADFPGIMFVGDLMDMYPSAAIVLNQRGDPRAWVRSLVDGLGFFSSYGYLISCFLWKTDRLHVKVHRVTKTVFESRFGTQMDFPSVEFYHAYNDWVREEARKRGREVLEWKAEDGYGPLCKFLGRPMPPDGTEFPKLNDQSVVKFLKRVLVIRGLMSWAALGGTLWAGWRYGPQLLRTAVKAGSSIWNKS</sequence>
<proteinExistence type="predicted"/>
<reference evidence="1 2" key="1">
    <citation type="submission" date="2015-09" db="EMBL/GenBank/DDBJ databases">
        <title>Host preference determinants of Valsa canker pathogens revealed by comparative genomics.</title>
        <authorList>
            <person name="Yin Z."/>
            <person name="Huang L."/>
        </authorList>
    </citation>
    <scope>NUCLEOTIDE SEQUENCE [LARGE SCALE GENOMIC DNA]</scope>
    <source>
        <strain evidence="1 2">03-1</strain>
    </source>
</reference>